<evidence type="ECO:0000256" key="8">
    <source>
        <dbReference type="ARBA" id="ARBA00060548"/>
    </source>
</evidence>
<keyword evidence="12" id="KW-1185">Reference proteome</keyword>
<dbReference type="Gene3D" id="3.40.1010.10">
    <property type="entry name" value="Cobalt-precorrin-4 Transmethylase, Domain 1"/>
    <property type="match status" value="1"/>
</dbReference>
<organism evidence="11 12">
    <name type="scientific">Vibrio viridaestus</name>
    <dbReference type="NCBI Taxonomy" id="2487322"/>
    <lineage>
        <taxon>Bacteria</taxon>
        <taxon>Pseudomonadati</taxon>
        <taxon>Pseudomonadota</taxon>
        <taxon>Gammaproteobacteria</taxon>
        <taxon>Vibrionales</taxon>
        <taxon>Vibrionaceae</taxon>
        <taxon>Vibrio</taxon>
    </lineage>
</organism>
<evidence type="ECO:0000256" key="2">
    <source>
        <dbReference type="ARBA" id="ARBA00012162"/>
    </source>
</evidence>
<feature type="domain" description="Tetrapyrrole methylase" evidence="10">
    <location>
        <begin position="41"/>
        <end position="247"/>
    </location>
</feature>
<dbReference type="InterPro" id="IPR050161">
    <property type="entry name" value="Siro_Cobalamin_biosynth"/>
</dbReference>
<evidence type="ECO:0000259" key="10">
    <source>
        <dbReference type="Pfam" id="PF00590"/>
    </source>
</evidence>
<dbReference type="AlphaFoldDB" id="A0A3N9TB00"/>
<evidence type="ECO:0000313" key="11">
    <source>
        <dbReference type="EMBL" id="RQW61100.1"/>
    </source>
</evidence>
<dbReference type="EMBL" id="RJVQ01000017">
    <property type="protein sequence ID" value="RQW61100.1"/>
    <property type="molecule type" value="Genomic_DNA"/>
</dbReference>
<dbReference type="CDD" id="cd11642">
    <property type="entry name" value="SUMT"/>
    <property type="match status" value="1"/>
</dbReference>
<name>A0A3N9TB00_9VIBR</name>
<comment type="similarity">
    <text evidence="1 9">Belongs to the precorrin methyltransferase family.</text>
</comment>
<dbReference type="Gene3D" id="3.30.950.10">
    <property type="entry name" value="Methyltransferase, Cobalt-precorrin-4 Transmethylase, Domain 2"/>
    <property type="match status" value="1"/>
</dbReference>
<dbReference type="InterPro" id="IPR003043">
    <property type="entry name" value="Uropor_MeTrfase_CS"/>
</dbReference>
<dbReference type="GO" id="GO:0004851">
    <property type="term" value="F:uroporphyrin-III C-methyltransferase activity"/>
    <property type="evidence" value="ECO:0007669"/>
    <property type="project" value="UniProtKB-EC"/>
</dbReference>
<dbReference type="InterPro" id="IPR000878">
    <property type="entry name" value="4pyrrol_Mease"/>
</dbReference>
<dbReference type="InterPro" id="IPR006366">
    <property type="entry name" value="CobA/CysG_C"/>
</dbReference>
<keyword evidence="4 9" id="KW-0808">Transferase</keyword>
<keyword evidence="6" id="KW-0627">Porphyrin biosynthesis</keyword>
<dbReference type="InterPro" id="IPR014777">
    <property type="entry name" value="4pyrrole_Mease_sub1"/>
</dbReference>
<evidence type="ECO:0000256" key="9">
    <source>
        <dbReference type="RuleBase" id="RU003960"/>
    </source>
</evidence>
<evidence type="ECO:0000256" key="7">
    <source>
        <dbReference type="ARBA" id="ARBA00025705"/>
    </source>
</evidence>
<dbReference type="InterPro" id="IPR035996">
    <property type="entry name" value="4pyrrol_Methylase_sf"/>
</dbReference>
<protein>
    <recommendedName>
        <fullName evidence="2">uroporphyrinogen-III C-methyltransferase</fullName>
        <ecNumber evidence="2">2.1.1.107</ecNumber>
    </recommendedName>
</protein>
<dbReference type="Proteomes" id="UP000281112">
    <property type="component" value="Unassembled WGS sequence"/>
</dbReference>
<reference evidence="11 12" key="1">
    <citation type="submission" date="2018-11" db="EMBL/GenBank/DDBJ databases">
        <title>Vibrio LJC006 sp. nov., isolated from seawater during the bloom of the enteromorpha.</title>
        <authorList>
            <person name="Liang J."/>
        </authorList>
    </citation>
    <scope>NUCLEOTIDE SEQUENCE [LARGE SCALE GENOMIC DNA]</scope>
    <source>
        <strain evidence="11 12">LJC006</strain>
    </source>
</reference>
<dbReference type="PROSITE" id="PS00840">
    <property type="entry name" value="SUMT_2"/>
    <property type="match status" value="1"/>
</dbReference>
<evidence type="ECO:0000256" key="4">
    <source>
        <dbReference type="ARBA" id="ARBA00022679"/>
    </source>
</evidence>
<evidence type="ECO:0000256" key="1">
    <source>
        <dbReference type="ARBA" id="ARBA00005879"/>
    </source>
</evidence>
<comment type="caution">
    <text evidence="11">The sequence shown here is derived from an EMBL/GenBank/DDBJ whole genome shotgun (WGS) entry which is preliminary data.</text>
</comment>
<evidence type="ECO:0000256" key="6">
    <source>
        <dbReference type="ARBA" id="ARBA00023244"/>
    </source>
</evidence>
<accession>A0A3N9TB00</accession>
<evidence type="ECO:0000256" key="3">
    <source>
        <dbReference type="ARBA" id="ARBA00022603"/>
    </source>
</evidence>
<dbReference type="PROSITE" id="PS00839">
    <property type="entry name" value="SUMT_1"/>
    <property type="match status" value="1"/>
</dbReference>
<sequence>MDKNIFERFYFIQKELIMIFPHELSDIHLGLAHKPSCSGFVSLVGTGPGKIDLLTLKAYELIKTSDIILYDKLVSDEIIGLISHRTKKIFVGKSKGKHSFIQKDINSMLVKLAYEGKTVVRLKGGDPFIFGRGGEEMLHLRKHKVPYQIIPGVTAASGCSASAEIPLTHRGLANSVQFVTGRVESGINKLSSFNQNNDSKTLVFYMGVDECEYISSALIYQGFSNNTPTAIIERGTCEDEKIIITDLLNLPSCVSYHKPKSPSLVIIGKVVSLHSSKKENIDMQSYSDL</sequence>
<dbReference type="SUPFAM" id="SSF53790">
    <property type="entry name" value="Tetrapyrrole methylase"/>
    <property type="match status" value="1"/>
</dbReference>
<dbReference type="GO" id="GO:0032259">
    <property type="term" value="P:methylation"/>
    <property type="evidence" value="ECO:0007669"/>
    <property type="project" value="UniProtKB-KW"/>
</dbReference>
<dbReference type="OrthoDB" id="9815856at2"/>
<dbReference type="PANTHER" id="PTHR45790:SF3">
    <property type="entry name" value="S-ADENOSYL-L-METHIONINE-DEPENDENT UROPORPHYRINOGEN III METHYLTRANSFERASE, CHLOROPLASTIC"/>
    <property type="match status" value="1"/>
</dbReference>
<dbReference type="Pfam" id="PF00590">
    <property type="entry name" value="TP_methylase"/>
    <property type="match status" value="1"/>
</dbReference>
<dbReference type="NCBIfam" id="NF004790">
    <property type="entry name" value="PRK06136.1"/>
    <property type="match status" value="1"/>
</dbReference>
<dbReference type="GO" id="GO:0019354">
    <property type="term" value="P:siroheme biosynthetic process"/>
    <property type="evidence" value="ECO:0007669"/>
    <property type="project" value="UniProtKB-UniPathway"/>
</dbReference>
<dbReference type="InterPro" id="IPR014776">
    <property type="entry name" value="4pyrrole_Mease_sub2"/>
</dbReference>
<keyword evidence="5" id="KW-0949">S-adenosyl-L-methionine</keyword>
<dbReference type="FunFam" id="3.40.1010.10:FF:000001">
    <property type="entry name" value="Siroheme synthase"/>
    <property type="match status" value="1"/>
</dbReference>
<comment type="pathway">
    <text evidence="7">Porphyrin-containing compound metabolism; siroheme biosynthesis; precorrin-2 from uroporphyrinogen III: step 1/1.</text>
</comment>
<dbReference type="PANTHER" id="PTHR45790">
    <property type="entry name" value="SIROHEME SYNTHASE-RELATED"/>
    <property type="match status" value="1"/>
</dbReference>
<comment type="pathway">
    <text evidence="8">Cofactor biosynthesis; adenosylcobalamin biosynthesis; precorrin-2 from uroporphyrinogen III: step 1/1.</text>
</comment>
<evidence type="ECO:0000313" key="12">
    <source>
        <dbReference type="Proteomes" id="UP000281112"/>
    </source>
</evidence>
<evidence type="ECO:0000256" key="5">
    <source>
        <dbReference type="ARBA" id="ARBA00022691"/>
    </source>
</evidence>
<dbReference type="NCBIfam" id="TIGR01469">
    <property type="entry name" value="cobA_cysG_Cterm"/>
    <property type="match status" value="1"/>
</dbReference>
<gene>
    <name evidence="11" type="primary">cobA</name>
    <name evidence="11" type="ORF">EES38_21130</name>
</gene>
<keyword evidence="3 9" id="KW-0489">Methyltransferase</keyword>
<dbReference type="EC" id="2.1.1.107" evidence="2"/>
<proteinExistence type="inferred from homology"/>
<dbReference type="UniPathway" id="UPA00262">
    <property type="reaction ID" value="UER00211"/>
</dbReference>